<evidence type="ECO:0000313" key="1">
    <source>
        <dbReference type="EMBL" id="BDI33204.1"/>
    </source>
</evidence>
<dbReference type="KEGG" id="ccot:CCAX7_52550"/>
<gene>
    <name evidence="1" type="ORF">CCAX7_52550</name>
</gene>
<organism evidence="1 2">
    <name type="scientific">Capsulimonas corticalis</name>
    <dbReference type="NCBI Taxonomy" id="2219043"/>
    <lineage>
        <taxon>Bacteria</taxon>
        <taxon>Bacillati</taxon>
        <taxon>Armatimonadota</taxon>
        <taxon>Armatimonadia</taxon>
        <taxon>Capsulimonadales</taxon>
        <taxon>Capsulimonadaceae</taxon>
        <taxon>Capsulimonas</taxon>
    </lineage>
</organism>
<name>A0A402CNW6_9BACT</name>
<reference evidence="1 2" key="1">
    <citation type="journal article" date="2019" name="Int. J. Syst. Evol. Microbiol.">
        <title>Capsulimonas corticalis gen. nov., sp. nov., an aerobic capsulated bacterium, of a novel bacterial order, Capsulimonadales ord. nov., of the class Armatimonadia of the phylum Armatimonadetes.</title>
        <authorList>
            <person name="Li J."/>
            <person name="Kudo C."/>
            <person name="Tonouchi A."/>
        </authorList>
    </citation>
    <scope>NUCLEOTIDE SEQUENCE [LARGE SCALE GENOMIC DNA]</scope>
    <source>
        <strain evidence="1 2">AX-7</strain>
    </source>
</reference>
<dbReference type="Pfam" id="PF09383">
    <property type="entry name" value="NIL"/>
    <property type="match status" value="1"/>
</dbReference>
<dbReference type="InterPro" id="IPR018449">
    <property type="entry name" value="NIL_domain"/>
</dbReference>
<evidence type="ECO:0000313" key="2">
    <source>
        <dbReference type="Proteomes" id="UP000287394"/>
    </source>
</evidence>
<proteinExistence type="predicted"/>
<protein>
    <submittedName>
        <fullName evidence="1">Uncharacterized protein</fullName>
    </submittedName>
</protein>
<dbReference type="OrthoDB" id="9807879at2"/>
<dbReference type="SUPFAM" id="SSF55021">
    <property type="entry name" value="ACT-like"/>
    <property type="match status" value="1"/>
</dbReference>
<keyword evidence="2" id="KW-1185">Reference proteome</keyword>
<sequence>MATENTPETRQSVRLNLTFPVDQVNQPRLAEAIKKFDVSADIRRAQIEPETGGFITLELTGTDSQLDQSIAYLKSYGVGVGFIGTDDVQAY</sequence>
<accession>A0A402CNW6</accession>
<dbReference type="SMART" id="SM00930">
    <property type="entry name" value="NIL"/>
    <property type="match status" value="1"/>
</dbReference>
<dbReference type="RefSeq" id="WP_119319129.1">
    <property type="nucleotide sequence ID" value="NZ_AP025739.1"/>
</dbReference>
<dbReference type="EMBL" id="AP025739">
    <property type="protein sequence ID" value="BDI33204.1"/>
    <property type="molecule type" value="Genomic_DNA"/>
</dbReference>
<dbReference type="AlphaFoldDB" id="A0A402CNW6"/>
<dbReference type="InterPro" id="IPR045865">
    <property type="entry name" value="ACT-like_dom_sf"/>
</dbReference>
<dbReference type="Gene3D" id="3.30.70.260">
    <property type="match status" value="1"/>
</dbReference>
<dbReference type="Proteomes" id="UP000287394">
    <property type="component" value="Chromosome"/>
</dbReference>